<evidence type="ECO:0000256" key="1">
    <source>
        <dbReference type="ARBA" id="ARBA00022553"/>
    </source>
</evidence>
<dbReference type="PANTHER" id="PTHR45566">
    <property type="entry name" value="HTH-TYPE TRANSCRIPTIONAL REGULATOR YHJB-RELATED"/>
    <property type="match status" value="1"/>
</dbReference>
<dbReference type="PROSITE" id="PS50110">
    <property type="entry name" value="RESPONSE_REGULATORY"/>
    <property type="match status" value="1"/>
</dbReference>
<dbReference type="SUPFAM" id="SSF52172">
    <property type="entry name" value="CheY-like"/>
    <property type="match status" value="1"/>
</dbReference>
<dbReference type="InterPro" id="IPR058245">
    <property type="entry name" value="NreC/VraR/RcsB-like_REC"/>
</dbReference>
<reference evidence="6 7" key="1">
    <citation type="submission" date="2017-04" db="EMBL/GenBank/DDBJ databases">
        <authorList>
            <person name="Afonso C.L."/>
            <person name="Miller P.J."/>
            <person name="Scott M.A."/>
            <person name="Spackman E."/>
            <person name="Goraichik I."/>
            <person name="Dimitrov K.M."/>
            <person name="Suarez D.L."/>
            <person name="Swayne D.E."/>
        </authorList>
    </citation>
    <scope>NUCLEOTIDE SEQUENCE [LARGE SCALE GENOMIC DNA]</scope>
    <source>
        <strain evidence="6 7">DSM 43828</strain>
    </source>
</reference>
<feature type="domain" description="Response regulatory" evidence="5">
    <location>
        <begin position="566"/>
        <end position="686"/>
    </location>
</feature>
<protein>
    <submittedName>
        <fullName evidence="6">DNA-binding response regulator, NarL/FixJ family, contains REC and HTH domains</fullName>
    </submittedName>
</protein>
<evidence type="ECO:0000256" key="2">
    <source>
        <dbReference type="PROSITE-ProRule" id="PRU00169"/>
    </source>
</evidence>
<dbReference type="PROSITE" id="PS50043">
    <property type="entry name" value="HTH_LUXR_2"/>
    <property type="match status" value="1"/>
</dbReference>
<dbReference type="GO" id="GO:0006355">
    <property type="term" value="P:regulation of DNA-templated transcription"/>
    <property type="evidence" value="ECO:0007669"/>
    <property type="project" value="InterPro"/>
</dbReference>
<dbReference type="PRINTS" id="PR00038">
    <property type="entry name" value="HTHLUXR"/>
</dbReference>
<keyword evidence="1 2" id="KW-0597">Phosphoprotein</keyword>
<dbReference type="CDD" id="cd17535">
    <property type="entry name" value="REC_NarL-like"/>
    <property type="match status" value="1"/>
</dbReference>
<dbReference type="Pfam" id="PF00072">
    <property type="entry name" value="Response_reg"/>
    <property type="match status" value="1"/>
</dbReference>
<dbReference type="Pfam" id="PF07730">
    <property type="entry name" value="HisKA_3"/>
    <property type="match status" value="1"/>
</dbReference>
<dbReference type="RefSeq" id="WP_084433034.1">
    <property type="nucleotide sequence ID" value="NZ_FWXV01000010.1"/>
</dbReference>
<feature type="domain" description="HTH luxR-type" evidence="4">
    <location>
        <begin position="705"/>
        <end position="774"/>
    </location>
</feature>
<proteinExistence type="predicted"/>
<gene>
    <name evidence="6" type="ORF">SAMN05661093_08633</name>
</gene>
<name>A0A1Y5Y471_KIBAR</name>
<dbReference type="InterPro" id="IPR011712">
    <property type="entry name" value="Sig_transdc_His_kin_sub3_dim/P"/>
</dbReference>
<dbReference type="SUPFAM" id="SSF55874">
    <property type="entry name" value="ATPase domain of HSP90 chaperone/DNA topoisomerase II/histidine kinase"/>
    <property type="match status" value="1"/>
</dbReference>
<dbReference type="Gene3D" id="1.20.5.1930">
    <property type="match status" value="1"/>
</dbReference>
<feature type="transmembrane region" description="Helical" evidence="3">
    <location>
        <begin position="122"/>
        <end position="141"/>
    </location>
</feature>
<feature type="transmembrane region" description="Helical" evidence="3">
    <location>
        <begin position="90"/>
        <end position="110"/>
    </location>
</feature>
<dbReference type="PANTHER" id="PTHR45566:SF2">
    <property type="entry name" value="NARL SUBFAMILY"/>
    <property type="match status" value="1"/>
</dbReference>
<dbReference type="GO" id="GO:0003677">
    <property type="term" value="F:DNA binding"/>
    <property type="evidence" value="ECO:0007669"/>
    <property type="project" value="UniProtKB-KW"/>
</dbReference>
<dbReference type="Proteomes" id="UP000192674">
    <property type="component" value="Unassembled WGS sequence"/>
</dbReference>
<evidence type="ECO:0000256" key="3">
    <source>
        <dbReference type="SAM" id="Phobius"/>
    </source>
</evidence>
<feature type="transmembrane region" description="Helical" evidence="3">
    <location>
        <begin position="37"/>
        <end position="57"/>
    </location>
</feature>
<feature type="transmembrane region" description="Helical" evidence="3">
    <location>
        <begin position="161"/>
        <end position="179"/>
    </location>
</feature>
<dbReference type="GO" id="GO:0046983">
    <property type="term" value="F:protein dimerization activity"/>
    <property type="evidence" value="ECO:0007669"/>
    <property type="project" value="InterPro"/>
</dbReference>
<dbReference type="GO" id="GO:0000155">
    <property type="term" value="F:phosphorelay sensor kinase activity"/>
    <property type="evidence" value="ECO:0007669"/>
    <property type="project" value="InterPro"/>
</dbReference>
<evidence type="ECO:0000259" key="5">
    <source>
        <dbReference type="PROSITE" id="PS50110"/>
    </source>
</evidence>
<evidence type="ECO:0000259" key="4">
    <source>
        <dbReference type="PROSITE" id="PS50043"/>
    </source>
</evidence>
<dbReference type="AlphaFoldDB" id="A0A1Y5Y471"/>
<keyword evidence="7" id="KW-1185">Reference proteome</keyword>
<dbReference type="OrthoDB" id="5241729at2"/>
<evidence type="ECO:0000313" key="7">
    <source>
        <dbReference type="Proteomes" id="UP000192674"/>
    </source>
</evidence>
<keyword evidence="6" id="KW-0238">DNA-binding</keyword>
<dbReference type="InterPro" id="IPR051015">
    <property type="entry name" value="EvgA-like"/>
</dbReference>
<dbReference type="InterPro" id="IPR036890">
    <property type="entry name" value="HATPase_C_sf"/>
</dbReference>
<dbReference type="GO" id="GO:0016020">
    <property type="term" value="C:membrane"/>
    <property type="evidence" value="ECO:0007669"/>
    <property type="project" value="InterPro"/>
</dbReference>
<dbReference type="CDD" id="cd06170">
    <property type="entry name" value="LuxR_C_like"/>
    <property type="match status" value="1"/>
</dbReference>
<accession>A0A1Y5Y471</accession>
<dbReference type="SMART" id="SM00421">
    <property type="entry name" value="HTH_LUXR"/>
    <property type="match status" value="1"/>
</dbReference>
<feature type="transmembrane region" description="Helical" evidence="3">
    <location>
        <begin position="191"/>
        <end position="208"/>
    </location>
</feature>
<organism evidence="6 7">
    <name type="scientific">Kibdelosporangium aridum</name>
    <dbReference type="NCBI Taxonomy" id="2030"/>
    <lineage>
        <taxon>Bacteria</taxon>
        <taxon>Bacillati</taxon>
        <taxon>Actinomycetota</taxon>
        <taxon>Actinomycetes</taxon>
        <taxon>Pseudonocardiales</taxon>
        <taxon>Pseudonocardiaceae</taxon>
        <taxon>Kibdelosporangium</taxon>
    </lineage>
</organism>
<dbReference type="Gene3D" id="3.40.50.2300">
    <property type="match status" value="1"/>
</dbReference>
<sequence length="774" mass="83663">MTALSMRFVAALAAAGALFGGMVLVLSASGRHETSTTTLFSGTVGVLYLVAGSIAHWRQPDNRTGLLMVLVGFGWFAEDLQVAVDPLTHTIGLLLRSASTGLLLHLVLAFPTGELRSRIDRVVVMIGYVAVFGLVPLSTVAFPTVTENLLLIWEVYWVRDVISTVQAVVSAMVVIVLAVRWITASRPARRVLAPVVLTGLLGSVQSLLGPILNTSLISDIGHAAVLMLPLAFLAGVWRIRLGRTNVADLLVKLPRSAPTELQNLLAKALGDPSLRVAYYREDNGDYVDLEGQPLTIPPDQSVSVVVREGRQVAALLHDPALREDRHVLEAVKSAAALELDNQRLAAEVRAQLVEVRASRARIVAAGDEQRRRVERDLHDGAQQQLVTVALLLKLARQRLDDLPSQDDKLADYLTRSADGLTEALRELRELARGIHPAVLSEAGLGAALRALAARSPQPVEVCVAALPKLPPPVEATAYYVAAEALTNALKHAQAKTIRVTVLCADSSLSLEVVDDGHRRGVTGSRNRTAWLAGQSFRAGRSTDNSQRRQRNHSPGRLALGVRMTLRVVLADDARLFRAALAELLESNGCTIVGQVGDPDGLRAMVAEKRPDIAVVDIRMPPTHQLEGLHAATDIRREHPGVGVLLLSQYVEAAHLKDLVDGGTHGVGYLLKDRASGPDFLDAVRQIAAGGCVFDQEVVNAMLTKPRHRLDALSAREREVLSLMAQGLSNSAISTKMHVAAKTVETHVRRIFERLNLPDAADHHRRVLAVLAFLE</sequence>
<dbReference type="EMBL" id="FWXV01000010">
    <property type="protein sequence ID" value="SMD24538.1"/>
    <property type="molecule type" value="Genomic_DNA"/>
</dbReference>
<dbReference type="PROSITE" id="PS00622">
    <property type="entry name" value="HTH_LUXR_1"/>
    <property type="match status" value="1"/>
</dbReference>
<dbReference type="Pfam" id="PF00196">
    <property type="entry name" value="GerE"/>
    <property type="match status" value="1"/>
</dbReference>
<keyword evidence="3" id="KW-1133">Transmembrane helix</keyword>
<keyword evidence="3" id="KW-0472">Membrane</keyword>
<evidence type="ECO:0000313" key="6">
    <source>
        <dbReference type="EMBL" id="SMD24538.1"/>
    </source>
</evidence>
<keyword evidence="3" id="KW-0812">Transmembrane</keyword>
<dbReference type="InterPro" id="IPR000792">
    <property type="entry name" value="Tscrpt_reg_LuxR_C"/>
</dbReference>
<feature type="transmembrane region" description="Helical" evidence="3">
    <location>
        <begin position="64"/>
        <end position="84"/>
    </location>
</feature>
<feature type="modified residue" description="4-aspartylphosphate" evidence="2">
    <location>
        <position position="616"/>
    </location>
</feature>
<dbReference type="InterPro" id="IPR001789">
    <property type="entry name" value="Sig_transdc_resp-reg_receiver"/>
</dbReference>
<dbReference type="SMART" id="SM00448">
    <property type="entry name" value="REC"/>
    <property type="match status" value="1"/>
</dbReference>
<dbReference type="Gene3D" id="3.30.565.10">
    <property type="entry name" value="Histidine kinase-like ATPase, C-terminal domain"/>
    <property type="match status" value="1"/>
</dbReference>
<dbReference type="InterPro" id="IPR011006">
    <property type="entry name" value="CheY-like_superfamily"/>
</dbReference>